<organism evidence="2 3">
    <name type="scientific">Dyadobacter soli</name>
    <dbReference type="NCBI Taxonomy" id="659014"/>
    <lineage>
        <taxon>Bacteria</taxon>
        <taxon>Pseudomonadati</taxon>
        <taxon>Bacteroidota</taxon>
        <taxon>Cytophagia</taxon>
        <taxon>Cytophagales</taxon>
        <taxon>Spirosomataceae</taxon>
        <taxon>Dyadobacter</taxon>
    </lineage>
</organism>
<dbReference type="InterPro" id="IPR036812">
    <property type="entry name" value="NAD(P)_OxRdtase_dom_sf"/>
</dbReference>
<dbReference type="STRING" id="659014.SAMN04487996_10271"/>
<name>A0A1G6X5V9_9BACT</name>
<keyword evidence="3" id="KW-1185">Reference proteome</keyword>
<evidence type="ECO:0000259" key="1">
    <source>
        <dbReference type="Pfam" id="PF00248"/>
    </source>
</evidence>
<dbReference type="PROSITE" id="PS51318">
    <property type="entry name" value="TAT"/>
    <property type="match status" value="1"/>
</dbReference>
<dbReference type="EMBL" id="FNAN01000002">
    <property type="protein sequence ID" value="SDD73508.1"/>
    <property type="molecule type" value="Genomic_DNA"/>
</dbReference>
<dbReference type="Proteomes" id="UP000198748">
    <property type="component" value="Unassembled WGS sequence"/>
</dbReference>
<feature type="domain" description="NADP-dependent oxidoreductase" evidence="1">
    <location>
        <begin position="52"/>
        <end position="297"/>
    </location>
</feature>
<evidence type="ECO:0000313" key="3">
    <source>
        <dbReference type="Proteomes" id="UP000198748"/>
    </source>
</evidence>
<proteinExistence type="predicted"/>
<dbReference type="Gene3D" id="3.20.20.100">
    <property type="entry name" value="NADP-dependent oxidoreductase domain"/>
    <property type="match status" value="1"/>
</dbReference>
<accession>A0A1G6X5V9</accession>
<dbReference type="AlphaFoldDB" id="A0A1G6X5V9"/>
<dbReference type="RefSeq" id="WP_090146445.1">
    <property type="nucleotide sequence ID" value="NZ_FNAN01000002.1"/>
</dbReference>
<dbReference type="Pfam" id="PF00248">
    <property type="entry name" value="Aldo_ket_red"/>
    <property type="match status" value="1"/>
</dbReference>
<dbReference type="InterPro" id="IPR006311">
    <property type="entry name" value="TAT_signal"/>
</dbReference>
<sequence>MKHIFTRREALAGLAAAGAGLALNPFSSSANNDLKMILERKIPSTGERLPVVGLGSWQQFDVGAGAAERAPLKEVLQRMQEMGGKVIDASPMYGRAEQVIGDLTTDLKLNDRFFFATKVWTTGKQEGIDQMNASLRKMRRQKIDLMQVHNLQDWETHLKTLKDWKAAGKIRYIGITHYTDAAHSRLEQIVKSEGIDFVQFNYSIRSRNAEKSLLKAARDKGVAVIINEPFEQGALFRAVKGKELPSWAGDYDIKSWAQFFLKYIISNDAVTCVIPGTSDVKHLVDNLGAGEGRLPDEAGRKKMVEWIAGV</sequence>
<dbReference type="PANTHER" id="PTHR43312:SF1">
    <property type="entry name" value="NADP-DEPENDENT OXIDOREDUCTASE DOMAIN-CONTAINING PROTEIN"/>
    <property type="match status" value="1"/>
</dbReference>
<dbReference type="PANTHER" id="PTHR43312">
    <property type="entry name" value="D-THREO-ALDOSE 1-DEHYDROGENASE"/>
    <property type="match status" value="1"/>
</dbReference>
<dbReference type="CDD" id="cd19095">
    <property type="entry name" value="AKR_PA4992-like"/>
    <property type="match status" value="1"/>
</dbReference>
<dbReference type="InterPro" id="IPR023210">
    <property type="entry name" value="NADP_OxRdtase_dom"/>
</dbReference>
<gene>
    <name evidence="2" type="ORF">SAMN04487996_10271</name>
</gene>
<dbReference type="OrthoDB" id="9783572at2"/>
<reference evidence="3" key="1">
    <citation type="submission" date="2016-10" db="EMBL/GenBank/DDBJ databases">
        <authorList>
            <person name="Varghese N."/>
            <person name="Submissions S."/>
        </authorList>
    </citation>
    <scope>NUCLEOTIDE SEQUENCE [LARGE SCALE GENOMIC DNA]</scope>
    <source>
        <strain evidence="3">DSM 25329</strain>
    </source>
</reference>
<dbReference type="InterPro" id="IPR053135">
    <property type="entry name" value="AKR2_Oxidoreductase"/>
</dbReference>
<protein>
    <submittedName>
        <fullName evidence="2">Aldo/keto reductase</fullName>
    </submittedName>
</protein>
<evidence type="ECO:0000313" key="2">
    <source>
        <dbReference type="EMBL" id="SDD73508.1"/>
    </source>
</evidence>
<dbReference type="SUPFAM" id="SSF51430">
    <property type="entry name" value="NAD(P)-linked oxidoreductase"/>
    <property type="match status" value="1"/>
</dbReference>